<keyword evidence="2" id="KW-0012">Acyltransferase</keyword>
<dbReference type="InterPro" id="IPR000182">
    <property type="entry name" value="GNAT_dom"/>
</dbReference>
<evidence type="ECO:0000313" key="4">
    <source>
        <dbReference type="EMBL" id="GAA2150476.1"/>
    </source>
</evidence>
<dbReference type="InterPro" id="IPR016181">
    <property type="entry name" value="Acyl_CoA_acyltransferase"/>
</dbReference>
<accession>A0ABN2ZYZ2</accession>
<evidence type="ECO:0000256" key="2">
    <source>
        <dbReference type="ARBA" id="ARBA00023315"/>
    </source>
</evidence>
<dbReference type="Pfam" id="PF00583">
    <property type="entry name" value="Acetyltransf_1"/>
    <property type="match status" value="1"/>
</dbReference>
<comment type="caution">
    <text evidence="4">The sequence shown here is derived from an EMBL/GenBank/DDBJ whole genome shotgun (WGS) entry which is preliminary data.</text>
</comment>
<gene>
    <name evidence="4" type="ORF">GCM10009844_31450</name>
</gene>
<proteinExistence type="predicted"/>
<dbReference type="EMBL" id="BAAAQR010000010">
    <property type="protein sequence ID" value="GAA2150476.1"/>
    <property type="molecule type" value="Genomic_DNA"/>
</dbReference>
<dbReference type="InterPro" id="IPR050832">
    <property type="entry name" value="Bact_Acetyltransf"/>
</dbReference>
<dbReference type="PANTHER" id="PTHR43877">
    <property type="entry name" value="AMINOALKYLPHOSPHONATE N-ACETYLTRANSFERASE-RELATED-RELATED"/>
    <property type="match status" value="1"/>
</dbReference>
<name>A0ABN2ZYZ2_9ACTN</name>
<keyword evidence="5" id="KW-1185">Reference proteome</keyword>
<keyword evidence="1" id="KW-0808">Transferase</keyword>
<sequence length="183" mass="20066">MNIASLTRVTVPAPVPRAVSGDVELRPLRPGDSAAVLAVFAGMSPRSRELRFLAPKPRLSTADVRRLTAVDRRDHVALLATSAHKPIGIARFIRDRNDPESAEVAVAIVDHWHHQGVGSTLLDALVQRAVEVGVRRFTALVSHDNTAVHRLLHRSASGLSRIGMDRWTVEYAMSLEGERHEEG</sequence>
<protein>
    <recommendedName>
        <fullName evidence="3">N-acetyltransferase domain-containing protein</fullName>
    </recommendedName>
</protein>
<dbReference type="Proteomes" id="UP001501771">
    <property type="component" value="Unassembled WGS sequence"/>
</dbReference>
<evidence type="ECO:0000259" key="3">
    <source>
        <dbReference type="PROSITE" id="PS51186"/>
    </source>
</evidence>
<evidence type="ECO:0000313" key="5">
    <source>
        <dbReference type="Proteomes" id="UP001501771"/>
    </source>
</evidence>
<dbReference type="CDD" id="cd04301">
    <property type="entry name" value="NAT_SF"/>
    <property type="match status" value="1"/>
</dbReference>
<dbReference type="Gene3D" id="3.40.630.30">
    <property type="match status" value="1"/>
</dbReference>
<dbReference type="SUPFAM" id="SSF55729">
    <property type="entry name" value="Acyl-CoA N-acyltransferases (Nat)"/>
    <property type="match status" value="1"/>
</dbReference>
<dbReference type="PROSITE" id="PS51186">
    <property type="entry name" value="GNAT"/>
    <property type="match status" value="1"/>
</dbReference>
<reference evidence="4 5" key="1">
    <citation type="journal article" date="2019" name="Int. J. Syst. Evol. Microbiol.">
        <title>The Global Catalogue of Microorganisms (GCM) 10K type strain sequencing project: providing services to taxonomists for standard genome sequencing and annotation.</title>
        <authorList>
            <consortium name="The Broad Institute Genomics Platform"/>
            <consortium name="The Broad Institute Genome Sequencing Center for Infectious Disease"/>
            <person name="Wu L."/>
            <person name="Ma J."/>
        </authorList>
    </citation>
    <scope>NUCLEOTIDE SEQUENCE [LARGE SCALE GENOMIC DNA]</scope>
    <source>
        <strain evidence="4 5">JCM 16022</strain>
    </source>
</reference>
<organism evidence="4 5">
    <name type="scientific">Nocardioides koreensis</name>
    <dbReference type="NCBI Taxonomy" id="433651"/>
    <lineage>
        <taxon>Bacteria</taxon>
        <taxon>Bacillati</taxon>
        <taxon>Actinomycetota</taxon>
        <taxon>Actinomycetes</taxon>
        <taxon>Propionibacteriales</taxon>
        <taxon>Nocardioidaceae</taxon>
        <taxon>Nocardioides</taxon>
    </lineage>
</organism>
<evidence type="ECO:0000256" key="1">
    <source>
        <dbReference type="ARBA" id="ARBA00022679"/>
    </source>
</evidence>
<feature type="domain" description="N-acetyltransferase" evidence="3">
    <location>
        <begin position="23"/>
        <end position="178"/>
    </location>
</feature>
<dbReference type="RefSeq" id="WP_344154218.1">
    <property type="nucleotide sequence ID" value="NZ_BAAAQR010000010.1"/>
</dbReference>